<dbReference type="InterPro" id="IPR006047">
    <property type="entry name" value="GH13_cat_dom"/>
</dbReference>
<dbReference type="Proteomes" id="UP000037688">
    <property type="component" value="Unassembled WGS sequence"/>
</dbReference>
<feature type="domain" description="Glycosyl hydrolase family 13 catalytic" evidence="1">
    <location>
        <begin position="21"/>
        <end position="465"/>
    </location>
</feature>
<dbReference type="SUPFAM" id="SSF51445">
    <property type="entry name" value="(Trans)glycosidases"/>
    <property type="match status" value="1"/>
</dbReference>
<gene>
    <name evidence="2" type="ORF">AMS66_03110</name>
</gene>
<dbReference type="SMART" id="SM00642">
    <property type="entry name" value="Aamy"/>
    <property type="match status" value="1"/>
</dbReference>
<sequence>MDRKLKLQQSPEWTDDLIIYEIPTKSFTSPNGPESGTFASLKEKLGYLKDLGITGIWLTGHSLSHPDHFYNIWNQYAVIQHDKLDPSLGGEEEFLALIEEAHRNGIKVFLDVITHGVMSDSPLIDAHPEWFKGGSWGMTDFDWFGDHEDLDDWWVKVWVDYVQKFGIDGFRLDVATYRFDLWARIRSKCSALGHPIVIIPEKGPAVQGVTDFLQHGFRISNNHYGLQEQSRVLSDLPSYLQLVNRLQPNMFQVKVLYEDDSETGTGPEHGHALTLEVEGKESEPVPSDGRHEGYEREYFLLSIRGIDPSKQIKQLFVRDYDSNEWQLENTLFPDYRIHRIERHGEAILLSLPMRLPTGQKVSFQLSCHDDGWEGYPVEKSPYVAQGKRSVFGYSVIFAPAIPVFMAGEEFDAQYRPLPRLSPYLFGGQEAGCGKWLYGSWIEWSQLEREKHRAMLEDVKQMIRLRKKYRSVIKPLQVGEDNGNSLPQPAQHQSLDNLPVPYYYQTPTGFLLIASNPYHDKDSDISVSIPDCSDNRIYKVTDEWNGVYSLHLTGKQIKERQWRIKRDQTPRGGLMILAIEPLESE</sequence>
<protein>
    <recommendedName>
        <fullName evidence="1">Glycosyl hydrolase family 13 catalytic domain-containing protein</fullName>
    </recommendedName>
</protein>
<organism evidence="2 3">
    <name type="scientific">Paenibacillus xylanivorans</name>
    <dbReference type="NCBI Taxonomy" id="1705561"/>
    <lineage>
        <taxon>Bacteria</taxon>
        <taxon>Bacillati</taxon>
        <taxon>Bacillota</taxon>
        <taxon>Bacilli</taxon>
        <taxon>Bacillales</taxon>
        <taxon>Paenibacillaceae</taxon>
        <taxon>Paenibacillus</taxon>
    </lineage>
</organism>
<dbReference type="OrthoDB" id="9805159at2"/>
<evidence type="ECO:0000259" key="1">
    <source>
        <dbReference type="SMART" id="SM00642"/>
    </source>
</evidence>
<dbReference type="EMBL" id="LITU01000029">
    <property type="protein sequence ID" value="KOY17944.1"/>
    <property type="molecule type" value="Genomic_DNA"/>
</dbReference>
<reference evidence="2 3" key="1">
    <citation type="submission" date="2015-08" db="EMBL/GenBank/DDBJ databases">
        <title>Draft genome sequence of cellulolytic and xylanolytic Paenibacillus sp. A59, isolated from a decaying forest soil from Patagonia, Argentina.</title>
        <authorList>
            <person name="Ghio S."/>
            <person name="Caceres A.M."/>
            <person name="Talia P."/>
            <person name="Grasso D."/>
            <person name="Campos E."/>
        </authorList>
    </citation>
    <scope>NUCLEOTIDE SEQUENCE [LARGE SCALE GENOMIC DNA]</scope>
    <source>
        <strain evidence="2 3">A59</strain>
    </source>
</reference>
<evidence type="ECO:0000313" key="3">
    <source>
        <dbReference type="Proteomes" id="UP000037688"/>
    </source>
</evidence>
<accession>A0A0N0C5Z0</accession>
<dbReference type="GO" id="GO:0005975">
    <property type="term" value="P:carbohydrate metabolic process"/>
    <property type="evidence" value="ECO:0007669"/>
    <property type="project" value="InterPro"/>
</dbReference>
<dbReference type="InterPro" id="IPR017853">
    <property type="entry name" value="GH"/>
</dbReference>
<dbReference type="Gene3D" id="3.20.20.80">
    <property type="entry name" value="Glycosidases"/>
    <property type="match status" value="1"/>
</dbReference>
<keyword evidence="3" id="KW-1185">Reference proteome</keyword>
<dbReference type="Pfam" id="PF00128">
    <property type="entry name" value="Alpha-amylase"/>
    <property type="match status" value="1"/>
</dbReference>
<name>A0A0N0C5Z0_9BACL</name>
<dbReference type="PATRIC" id="fig|1705561.3.peg.92"/>
<proteinExistence type="predicted"/>
<evidence type="ECO:0000313" key="2">
    <source>
        <dbReference type="EMBL" id="KOY17944.1"/>
    </source>
</evidence>
<dbReference type="RefSeq" id="WP_053779396.1">
    <property type="nucleotide sequence ID" value="NZ_LITU01000029.1"/>
</dbReference>
<dbReference type="AlphaFoldDB" id="A0A0N0C5Z0"/>
<comment type="caution">
    <text evidence="2">The sequence shown here is derived from an EMBL/GenBank/DDBJ whole genome shotgun (WGS) entry which is preliminary data.</text>
</comment>
<dbReference type="PANTHER" id="PTHR10357">
    <property type="entry name" value="ALPHA-AMYLASE FAMILY MEMBER"/>
    <property type="match status" value="1"/>
</dbReference>